<protein>
    <recommendedName>
        <fullName evidence="1">Protein kinase domain-containing protein</fullName>
    </recommendedName>
</protein>
<evidence type="ECO:0000313" key="3">
    <source>
        <dbReference type="Proteomes" id="UP000266669"/>
    </source>
</evidence>
<name>A0A8B3CLZ5_9LEPT</name>
<sequence>MQGISSLSNLYKRGCSLVDDYLKDFTLLEELGRGGQKTVYLAKNSEKPEVVIKIGAFDSMHSLERIRREVEFLKNDHSGYFPRVYDFKIDFMKNQFLIVEEFISKTTLRKKISGPSSIEDVRKVLLGLLNPLKTIWEQGIVHRDVKPENILITDDGLFVLIDLGIAKFNNSESLTALGTFQGPGSYQYSSPEQLLNHQGQIGPRSDMFSLAIVMLELYYGVHPFDPGKAGGMSITENILNGNYYISNELKNHPMIKYFKKSLSVEQYKRYNNSDKIIEDLQYA</sequence>
<evidence type="ECO:0000259" key="1">
    <source>
        <dbReference type="PROSITE" id="PS50011"/>
    </source>
</evidence>
<dbReference type="EMBL" id="QHCS01000008">
    <property type="protein sequence ID" value="RHX83589.1"/>
    <property type="molecule type" value="Genomic_DNA"/>
</dbReference>
<accession>A0A8B3CLZ5</accession>
<dbReference type="Gene3D" id="1.10.510.10">
    <property type="entry name" value="Transferase(Phosphotransferase) domain 1"/>
    <property type="match status" value="1"/>
</dbReference>
<organism evidence="2 3">
    <name type="scientific">Leptospira stimsonii</name>
    <dbReference type="NCBI Taxonomy" id="2202203"/>
    <lineage>
        <taxon>Bacteria</taxon>
        <taxon>Pseudomonadati</taxon>
        <taxon>Spirochaetota</taxon>
        <taxon>Spirochaetia</taxon>
        <taxon>Leptospirales</taxon>
        <taxon>Leptospiraceae</taxon>
        <taxon>Leptospira</taxon>
    </lineage>
</organism>
<dbReference type="InterPro" id="IPR008271">
    <property type="entry name" value="Ser/Thr_kinase_AS"/>
</dbReference>
<dbReference type="SMART" id="SM00220">
    <property type="entry name" value="S_TKc"/>
    <property type="match status" value="1"/>
</dbReference>
<dbReference type="PROSITE" id="PS50011">
    <property type="entry name" value="PROTEIN_KINASE_DOM"/>
    <property type="match status" value="1"/>
</dbReference>
<dbReference type="SUPFAM" id="SSF56112">
    <property type="entry name" value="Protein kinase-like (PK-like)"/>
    <property type="match status" value="1"/>
</dbReference>
<proteinExistence type="predicted"/>
<comment type="caution">
    <text evidence="2">The sequence shown here is derived from an EMBL/GenBank/DDBJ whole genome shotgun (WGS) entry which is preliminary data.</text>
</comment>
<dbReference type="PANTHER" id="PTHR24361">
    <property type="entry name" value="MITOGEN-ACTIVATED KINASE KINASE KINASE"/>
    <property type="match status" value="1"/>
</dbReference>
<dbReference type="GO" id="GO:0004674">
    <property type="term" value="F:protein serine/threonine kinase activity"/>
    <property type="evidence" value="ECO:0007669"/>
    <property type="project" value="TreeGrafter"/>
</dbReference>
<feature type="domain" description="Protein kinase" evidence="1">
    <location>
        <begin position="25"/>
        <end position="283"/>
    </location>
</feature>
<evidence type="ECO:0000313" key="2">
    <source>
        <dbReference type="EMBL" id="RHX83589.1"/>
    </source>
</evidence>
<dbReference type="AlphaFoldDB" id="A0A8B3CLZ5"/>
<dbReference type="GO" id="GO:0005737">
    <property type="term" value="C:cytoplasm"/>
    <property type="evidence" value="ECO:0007669"/>
    <property type="project" value="TreeGrafter"/>
</dbReference>
<gene>
    <name evidence="2" type="ORF">DLM78_21610</name>
</gene>
<dbReference type="InterPro" id="IPR000719">
    <property type="entry name" value="Prot_kinase_dom"/>
</dbReference>
<dbReference type="InterPro" id="IPR011009">
    <property type="entry name" value="Kinase-like_dom_sf"/>
</dbReference>
<dbReference type="InterPro" id="IPR053235">
    <property type="entry name" value="Ser_Thr_kinase"/>
</dbReference>
<dbReference type="GO" id="GO:0005524">
    <property type="term" value="F:ATP binding"/>
    <property type="evidence" value="ECO:0007669"/>
    <property type="project" value="InterPro"/>
</dbReference>
<reference evidence="3" key="1">
    <citation type="submission" date="2018-05" db="EMBL/GenBank/DDBJ databases">
        <title>Leptospira yasudae sp. nov. and Leptospira stimsonii sp. nov., two pathogenic species of the genus Leptospira isolated from environmental sources.</title>
        <authorList>
            <person name="Casanovas-Massana A."/>
            <person name="Hamond C."/>
            <person name="Santos L.A."/>
            <person name="Hacker K.P."/>
            <person name="Balassiano I."/>
            <person name="Medeiros M.A."/>
            <person name="Reis M.G."/>
            <person name="Ko A.I."/>
            <person name="Wunder E.A."/>
        </authorList>
    </citation>
    <scope>NUCLEOTIDE SEQUENCE [LARGE SCALE GENOMIC DNA]</scope>
    <source>
        <strain evidence="3">AMB6-RJ</strain>
    </source>
</reference>
<dbReference type="Proteomes" id="UP000266669">
    <property type="component" value="Unassembled WGS sequence"/>
</dbReference>
<dbReference type="Pfam" id="PF00069">
    <property type="entry name" value="Pkinase"/>
    <property type="match status" value="1"/>
</dbReference>
<dbReference type="PROSITE" id="PS00108">
    <property type="entry name" value="PROTEIN_KINASE_ST"/>
    <property type="match status" value="1"/>
</dbReference>
<dbReference type="CDD" id="cd14014">
    <property type="entry name" value="STKc_PknB_like"/>
    <property type="match status" value="1"/>
</dbReference>